<evidence type="ECO:0000313" key="2">
    <source>
        <dbReference type="EMBL" id="KXZ44777.1"/>
    </source>
</evidence>
<dbReference type="EMBL" id="LSYV01000063">
    <property type="protein sequence ID" value="KXZ44777.1"/>
    <property type="molecule type" value="Genomic_DNA"/>
</dbReference>
<protein>
    <submittedName>
        <fullName evidence="1">Uncharacterized protein</fullName>
    </submittedName>
</protein>
<dbReference type="OrthoDB" id="546639at2759"/>
<proteinExistence type="predicted"/>
<organism evidence="1 3">
    <name type="scientific">Gonium pectorale</name>
    <name type="common">Green alga</name>
    <dbReference type="NCBI Taxonomy" id="33097"/>
    <lineage>
        <taxon>Eukaryota</taxon>
        <taxon>Viridiplantae</taxon>
        <taxon>Chlorophyta</taxon>
        <taxon>core chlorophytes</taxon>
        <taxon>Chlorophyceae</taxon>
        <taxon>CS clade</taxon>
        <taxon>Chlamydomonadales</taxon>
        <taxon>Volvocaceae</taxon>
        <taxon>Gonium</taxon>
    </lineage>
</organism>
<keyword evidence="3" id="KW-1185">Reference proteome</keyword>
<reference evidence="3" key="1">
    <citation type="journal article" date="2016" name="Nat. Commun.">
        <title>The Gonium pectorale genome demonstrates co-option of cell cycle regulation during the evolution of multicellularity.</title>
        <authorList>
            <person name="Hanschen E.R."/>
            <person name="Marriage T.N."/>
            <person name="Ferris P.J."/>
            <person name="Hamaji T."/>
            <person name="Toyoda A."/>
            <person name="Fujiyama A."/>
            <person name="Neme R."/>
            <person name="Noguchi H."/>
            <person name="Minakuchi Y."/>
            <person name="Suzuki M."/>
            <person name="Kawai-Toyooka H."/>
            <person name="Smith D.R."/>
            <person name="Sparks H."/>
            <person name="Anderson J."/>
            <person name="Bakaric R."/>
            <person name="Luria V."/>
            <person name="Karger A."/>
            <person name="Kirschner M.W."/>
            <person name="Durand P.M."/>
            <person name="Michod R.E."/>
            <person name="Nozaki H."/>
            <person name="Olson B.J."/>
        </authorList>
    </citation>
    <scope>NUCLEOTIDE SEQUENCE [LARGE SCALE GENOMIC DNA]</scope>
    <source>
        <strain evidence="3">NIES-2863</strain>
    </source>
</reference>
<reference evidence="1" key="2">
    <citation type="journal article" date="2016" name="Nat. Commun.">
        <title>The Gonium pectorale genome demonstrates cooption of cell cycle regulation during the evolution of multicellularity.</title>
        <authorList>
            <person name="Hanschen E.R."/>
            <person name="Marriage T.N."/>
            <person name="Ferris P.J."/>
            <person name="Hamaji T."/>
            <person name="Toyoda A."/>
            <person name="Fujiyama A."/>
            <person name="Neme R."/>
            <person name="Noguchi H."/>
            <person name="Minakuchi Y."/>
            <person name="Suzuki M."/>
            <person name="Kawai-Toyooka H."/>
            <person name="Smith D.R."/>
            <person name="Sparks H."/>
            <person name="Anderson J."/>
            <person name="Bakaric R."/>
            <person name="Luria V."/>
            <person name="Karger A."/>
            <person name="Kirschner M."/>
            <person name="Durand P."/>
            <person name="Michod R.E."/>
            <person name="Nozaki H."/>
            <person name="Olson B.J."/>
        </authorList>
    </citation>
    <scope>NUCLEOTIDE SEQUENCE [LARGE SCALE GENOMIC DNA]</scope>
    <source>
        <strain evidence="1">NIES-2863</strain>
        <tissue evidence="1">Colony</tissue>
    </source>
</reference>
<dbReference type="Proteomes" id="UP000075714">
    <property type="component" value="Unassembled WGS sequence"/>
</dbReference>
<dbReference type="AlphaFoldDB" id="A0A150FTG5"/>
<accession>A0A150FTG5</accession>
<gene>
    <name evidence="1" type="ORF">GPECTOR_1420g625</name>
    <name evidence="2" type="ORF">GPECTOR_62g892</name>
</gene>
<comment type="caution">
    <text evidence="1">The sequence shown here is derived from an EMBL/GenBank/DDBJ whole genome shotgun (WGS) entry which is preliminary data.</text>
</comment>
<name>A0A150FTG5_GONPE</name>
<evidence type="ECO:0000313" key="3">
    <source>
        <dbReference type="Proteomes" id="UP000075714"/>
    </source>
</evidence>
<dbReference type="EMBL" id="LSYV01001413">
    <property type="protein sequence ID" value="KXZ40902.1"/>
    <property type="molecule type" value="Genomic_DNA"/>
</dbReference>
<evidence type="ECO:0000313" key="1">
    <source>
        <dbReference type="EMBL" id="KXZ40902.1"/>
    </source>
</evidence>
<sequence length="76" mass="8774">MEVDPNQRESLLSVAKKVRVETGAVIVPYLTERGMALRKQRTDVFRELNAQGFMPKWVKGADIRYVKDGESLLYKF</sequence>